<dbReference type="GO" id="GO:0051664">
    <property type="term" value="P:nuclear pore localization"/>
    <property type="evidence" value="ECO:0007669"/>
    <property type="project" value="TreeGrafter"/>
</dbReference>
<evidence type="ECO:0000256" key="4">
    <source>
        <dbReference type="ARBA" id="ARBA00023242"/>
    </source>
</evidence>
<dbReference type="Pfam" id="PF00932">
    <property type="entry name" value="LTD"/>
    <property type="match status" value="1"/>
</dbReference>
<accession>A0A3P7WMN2</accession>
<dbReference type="GO" id="GO:0005882">
    <property type="term" value="C:intermediate filament"/>
    <property type="evidence" value="ECO:0007669"/>
    <property type="project" value="UniProtKB-KW"/>
</dbReference>
<dbReference type="OrthoDB" id="102442at2759"/>
<organism evidence="9">
    <name type="scientific">Heligmosomoides polygyrus</name>
    <name type="common">Parasitic roundworm</name>
    <dbReference type="NCBI Taxonomy" id="6339"/>
    <lineage>
        <taxon>Eukaryota</taxon>
        <taxon>Metazoa</taxon>
        <taxon>Ecdysozoa</taxon>
        <taxon>Nematoda</taxon>
        <taxon>Chromadorea</taxon>
        <taxon>Rhabditida</taxon>
        <taxon>Rhabditina</taxon>
        <taxon>Rhabditomorpha</taxon>
        <taxon>Strongyloidea</taxon>
        <taxon>Heligmosomidae</taxon>
        <taxon>Heligmosomoides</taxon>
    </lineage>
</organism>
<dbReference type="AlphaFoldDB" id="A0A3P7WMN2"/>
<evidence type="ECO:0000259" key="7">
    <source>
        <dbReference type="PROSITE" id="PS51841"/>
    </source>
</evidence>
<dbReference type="SUPFAM" id="SSF74853">
    <property type="entry name" value="Lamin A/C globular tail domain"/>
    <property type="match status" value="1"/>
</dbReference>
<dbReference type="Pfam" id="PF00038">
    <property type="entry name" value="Filament"/>
    <property type="match status" value="1"/>
</dbReference>
<dbReference type="PROSITE" id="PS51842">
    <property type="entry name" value="IF_ROD_2"/>
    <property type="match status" value="1"/>
</dbReference>
<dbReference type="Gene3D" id="1.20.5.1160">
    <property type="entry name" value="Vasodilator-stimulated phosphoprotein"/>
    <property type="match status" value="1"/>
</dbReference>
<feature type="region of interest" description="Disordered" evidence="6">
    <location>
        <begin position="382"/>
        <end position="403"/>
    </location>
</feature>
<evidence type="ECO:0000256" key="3">
    <source>
        <dbReference type="ARBA" id="ARBA00023054"/>
    </source>
</evidence>
<evidence type="ECO:0000256" key="6">
    <source>
        <dbReference type="SAM" id="MobiDB-lite"/>
    </source>
</evidence>
<keyword evidence="2" id="KW-0403">Intermediate filament</keyword>
<dbReference type="EMBL" id="UZAH01000310">
    <property type="protein sequence ID" value="VDO18828.1"/>
    <property type="molecule type" value="Genomic_DNA"/>
</dbReference>
<dbReference type="PROSITE" id="PS51841">
    <property type="entry name" value="LTD"/>
    <property type="match status" value="1"/>
</dbReference>
<feature type="coiled-coil region" evidence="5">
    <location>
        <begin position="244"/>
        <end position="356"/>
    </location>
</feature>
<dbReference type="GO" id="GO:0005200">
    <property type="term" value="F:structural constituent of cytoskeleton"/>
    <property type="evidence" value="ECO:0007669"/>
    <property type="project" value="TreeGrafter"/>
</dbReference>
<gene>
    <name evidence="9" type="ORF">HPBE_LOCUS446</name>
</gene>
<comment type="subcellular location">
    <subcellularLocation>
        <location evidence="1">Nucleus</location>
    </subcellularLocation>
</comment>
<dbReference type="GO" id="GO:0007097">
    <property type="term" value="P:nuclear migration"/>
    <property type="evidence" value="ECO:0007669"/>
    <property type="project" value="TreeGrafter"/>
</dbReference>
<reference evidence="9" key="1">
    <citation type="submission" date="2018-11" db="EMBL/GenBank/DDBJ databases">
        <authorList>
            <consortium name="Pathogen Informatics"/>
        </authorList>
    </citation>
    <scope>NUCLEOTIDE SEQUENCE [LARGE SCALE GENOMIC DNA]</scope>
</reference>
<proteinExistence type="predicted"/>
<dbReference type="GO" id="GO:0006998">
    <property type="term" value="P:nuclear envelope organization"/>
    <property type="evidence" value="ECO:0007669"/>
    <property type="project" value="TreeGrafter"/>
</dbReference>
<feature type="domain" description="IF rod" evidence="8">
    <location>
        <begin position="1"/>
        <end position="378"/>
    </location>
</feature>
<feature type="region of interest" description="Disordered" evidence="6">
    <location>
        <begin position="520"/>
        <end position="558"/>
    </location>
</feature>
<protein>
    <recommendedName>
        <fullName evidence="10">LTD domain-containing protein</fullName>
    </recommendedName>
</protein>
<dbReference type="SUPFAM" id="SSF64593">
    <property type="entry name" value="Intermediate filament protein, coiled coil region"/>
    <property type="match status" value="2"/>
</dbReference>
<feature type="compositionally biased region" description="Polar residues" evidence="6">
    <location>
        <begin position="536"/>
        <end position="548"/>
    </location>
</feature>
<evidence type="ECO:0008006" key="10">
    <source>
        <dbReference type="Google" id="ProtNLM"/>
    </source>
</evidence>
<evidence type="ECO:0000256" key="2">
    <source>
        <dbReference type="ARBA" id="ARBA00022754"/>
    </source>
</evidence>
<dbReference type="GO" id="GO:0031507">
    <property type="term" value="P:heterochromatin formation"/>
    <property type="evidence" value="ECO:0007669"/>
    <property type="project" value="TreeGrafter"/>
</dbReference>
<keyword evidence="3 5" id="KW-0175">Coiled coil</keyword>
<dbReference type="InterPro" id="IPR001322">
    <property type="entry name" value="Lamin_tail_dom"/>
</dbReference>
<feature type="domain" description="LTD" evidence="7">
    <location>
        <begin position="427"/>
        <end position="542"/>
    </location>
</feature>
<dbReference type="PANTHER" id="PTHR45721">
    <property type="entry name" value="LAMIN DM0-RELATED"/>
    <property type="match status" value="1"/>
</dbReference>
<dbReference type="GO" id="GO:0090435">
    <property type="term" value="P:protein localization to nuclear envelope"/>
    <property type="evidence" value="ECO:0007669"/>
    <property type="project" value="TreeGrafter"/>
</dbReference>
<dbReference type="SMART" id="SM01391">
    <property type="entry name" value="Filament"/>
    <property type="match status" value="1"/>
</dbReference>
<keyword evidence="4" id="KW-0539">Nucleus</keyword>
<dbReference type="InterPro" id="IPR036415">
    <property type="entry name" value="Lamin_tail_dom_sf"/>
</dbReference>
<dbReference type="Gene3D" id="1.20.5.170">
    <property type="match status" value="1"/>
</dbReference>
<dbReference type="GO" id="GO:0005652">
    <property type="term" value="C:nuclear lamina"/>
    <property type="evidence" value="ECO:0007669"/>
    <property type="project" value="TreeGrafter"/>
</dbReference>
<sequence>MNSRLATYIDRVRQLEAENNRLTVQIKDIEVIEKKERNNLADRFEAERARLRQALEDAREQAAKFAVERDSAVADHERLAGKVGKLERDLKKSEEERLTALSLAESSSAKQKTLQNKLDKAVVELSVCIHSTLFDTGLIKELSDLEKEMSRLRMQLAALQKNLEDESVLRAAANAKIQALTEDLDFLKKQHKSALEEVRHKRQVDMTTYAKQINDEYQSKLQDQLAEMRARFQAQLLASKTAFEESYKNKLNDAREAAEAAHDEATRMRIRVHELEKSGSSHDSVIEALRRELADMKNDMDAARRSWQERLEGKVGEWSRVVRDRSGFSLFQEQRIAELNREIQRMMDEFHDLLDVKIQLDTELNTYRMLLESEESRLNISGQQSRDNSMTSHHVSYSSGTGSAQRGVKRARLEWNGDGDDIDFHRLSQRMQKHIDGPVGIDEIDPNGHWVRILNNTDEEVSIAHWKLLVRAGGKEVTYQFNTRMKLDPHGHATVYSADSGEKHHPPTDFVMKKQNWPIGDNPSVRLEDHEGDLRSSVTFESAESTDPSDPAERCVIM</sequence>
<evidence type="ECO:0000259" key="8">
    <source>
        <dbReference type="PROSITE" id="PS51842"/>
    </source>
</evidence>
<evidence type="ECO:0000256" key="1">
    <source>
        <dbReference type="ARBA" id="ARBA00004123"/>
    </source>
</evidence>
<feature type="coiled-coil region" evidence="5">
    <location>
        <begin position="142"/>
        <end position="197"/>
    </location>
</feature>
<name>A0A3P7WMN2_HELPZ</name>
<evidence type="ECO:0000313" key="9">
    <source>
        <dbReference type="EMBL" id="VDO18828.1"/>
    </source>
</evidence>
<dbReference type="PANTHER" id="PTHR45721:SF11">
    <property type="entry name" value="LAMIN DM0-RELATED"/>
    <property type="match status" value="1"/>
</dbReference>
<evidence type="ECO:0000256" key="5">
    <source>
        <dbReference type="SAM" id="Coils"/>
    </source>
</evidence>
<dbReference type="Gene3D" id="2.60.40.1260">
    <property type="entry name" value="Lamin Tail domain"/>
    <property type="match status" value="1"/>
</dbReference>
<feature type="coiled-coil region" evidence="5">
    <location>
        <begin position="5"/>
        <end position="96"/>
    </location>
</feature>
<dbReference type="InterPro" id="IPR039008">
    <property type="entry name" value="IF_rod_dom"/>
</dbReference>